<reference evidence="1 2" key="1">
    <citation type="submission" date="2019-05" db="EMBL/GenBank/DDBJ databases">
        <title>Panacibacter sp. strain 17mud1-8 Genome sequencing and assembly.</title>
        <authorList>
            <person name="Chhetri G."/>
        </authorList>
    </citation>
    <scope>NUCLEOTIDE SEQUENCE [LARGE SCALE GENOMIC DNA]</scope>
    <source>
        <strain evidence="1 2">17mud1-8</strain>
    </source>
</reference>
<comment type="caution">
    <text evidence="1">The sequence shown here is derived from an EMBL/GenBank/DDBJ whole genome shotgun (WGS) entry which is preliminary data.</text>
</comment>
<name>A0A4U3KYL6_9BACT</name>
<dbReference type="SUPFAM" id="SSF48452">
    <property type="entry name" value="TPR-like"/>
    <property type="match status" value="1"/>
</dbReference>
<protein>
    <submittedName>
        <fullName evidence="1">SusD/RagB family nutrient-binding outer membrane lipoprotein</fullName>
    </submittedName>
</protein>
<dbReference type="InterPro" id="IPR011990">
    <property type="entry name" value="TPR-like_helical_dom_sf"/>
</dbReference>
<proteinExistence type="predicted"/>
<evidence type="ECO:0000313" key="2">
    <source>
        <dbReference type="Proteomes" id="UP000305848"/>
    </source>
</evidence>
<dbReference type="Gene3D" id="1.25.40.390">
    <property type="match status" value="1"/>
</dbReference>
<dbReference type="OrthoDB" id="9766256at2"/>
<organism evidence="1 2">
    <name type="scientific">Ilyomonas limi</name>
    <dbReference type="NCBI Taxonomy" id="2575867"/>
    <lineage>
        <taxon>Bacteria</taxon>
        <taxon>Pseudomonadati</taxon>
        <taxon>Bacteroidota</taxon>
        <taxon>Chitinophagia</taxon>
        <taxon>Chitinophagales</taxon>
        <taxon>Chitinophagaceae</taxon>
        <taxon>Ilyomonas</taxon>
    </lineage>
</organism>
<accession>A0A4U3KYL6</accession>
<dbReference type="RefSeq" id="WP_137262320.1">
    <property type="nucleotide sequence ID" value="NZ_SZQL01000010.1"/>
</dbReference>
<sequence>MSKYKSVIFLLLSVITIAGCKKENFVKENTNPEILTTIDPAKEFLNATLQMHNQRFEAYYDYYRRIMPWMQMDVAQTGNSKTLVTDIGNFGTRYGIFYPTLGAEIEDLHYIINTMPEDEKASYVYMSNIADILKIYYAFYVSDIYGSIPYREAFQGRYGGTVTPVYEPQQELFALWDSSLHAIATTLETTQPTAQVSLGANDLYFQGDVTKWSKVANALRLRIAFRLSKRDEAAAKAIFADVLSDNNQMASNDDSWAFYASPALYDIYRSNGDWDISSFKAPRPTVNFMIENSDPRIRDYYEKNNYTQANINVAIDSNILAPGTVEKPNRYVGAPISPDSAQGKYKSWFTPKFVNGSLILDTISFLKRRLWNADYSGGTGIVTTPVITYADYCFMRAEIEARGFVTTGGTAEEWYNKGVEASIRFWDDAANKAQTEDYTAVTDAEITAYLMAPDVQFDASKALEQIAVQSYINFEKQPNEAWALWKRTGMPNSNTALALENIVIDGTVKAIPRRAAISLPASNDPNYANKEAAIQQMQQDPGFGSGPSDVFGRVWWDAQ</sequence>
<evidence type="ECO:0000313" key="1">
    <source>
        <dbReference type="EMBL" id="TKK67755.1"/>
    </source>
</evidence>
<dbReference type="AlphaFoldDB" id="A0A4U3KYL6"/>
<dbReference type="Proteomes" id="UP000305848">
    <property type="component" value="Unassembled WGS sequence"/>
</dbReference>
<keyword evidence="1" id="KW-0449">Lipoprotein</keyword>
<keyword evidence="2" id="KW-1185">Reference proteome</keyword>
<dbReference type="Pfam" id="PF12771">
    <property type="entry name" value="SusD-like_2"/>
    <property type="match status" value="1"/>
</dbReference>
<dbReference type="PROSITE" id="PS51257">
    <property type="entry name" value="PROKAR_LIPOPROTEIN"/>
    <property type="match status" value="1"/>
</dbReference>
<dbReference type="InterPro" id="IPR041662">
    <property type="entry name" value="SusD-like_2"/>
</dbReference>
<gene>
    <name evidence="1" type="ORF">FC093_13475</name>
</gene>
<dbReference type="EMBL" id="SZQL01000010">
    <property type="protein sequence ID" value="TKK67755.1"/>
    <property type="molecule type" value="Genomic_DNA"/>
</dbReference>